<gene>
    <name evidence="2" type="ORF">LXM26_14265</name>
</gene>
<evidence type="ECO:0000256" key="1">
    <source>
        <dbReference type="SAM" id="MobiDB-lite"/>
    </source>
</evidence>
<accession>A0A9X1TLS0</accession>
<feature type="compositionally biased region" description="Basic and acidic residues" evidence="1">
    <location>
        <begin position="1"/>
        <end position="13"/>
    </location>
</feature>
<evidence type="ECO:0000313" key="2">
    <source>
        <dbReference type="EMBL" id="MCF0062668.1"/>
    </source>
</evidence>
<protein>
    <submittedName>
        <fullName evidence="2">Uncharacterized protein</fullName>
    </submittedName>
</protein>
<dbReference type="Proteomes" id="UP001139000">
    <property type="component" value="Unassembled WGS sequence"/>
</dbReference>
<dbReference type="AlphaFoldDB" id="A0A9X1TLS0"/>
<organism evidence="2 3">
    <name type="scientific">Dyadobacter chenwenxiniae</name>
    <dbReference type="NCBI Taxonomy" id="2906456"/>
    <lineage>
        <taxon>Bacteria</taxon>
        <taxon>Pseudomonadati</taxon>
        <taxon>Bacteroidota</taxon>
        <taxon>Cytophagia</taxon>
        <taxon>Cytophagales</taxon>
        <taxon>Spirosomataceae</taxon>
        <taxon>Dyadobacter</taxon>
    </lineage>
</organism>
<dbReference type="RefSeq" id="WP_234655761.1">
    <property type="nucleotide sequence ID" value="NZ_CP094997.1"/>
</dbReference>
<name>A0A9X1TLS0_9BACT</name>
<feature type="compositionally biased region" description="Basic and acidic residues" evidence="1">
    <location>
        <begin position="45"/>
        <end position="54"/>
    </location>
</feature>
<comment type="caution">
    <text evidence="2">The sequence shown here is derived from an EMBL/GenBank/DDBJ whole genome shotgun (WGS) entry which is preliminary data.</text>
</comment>
<proteinExistence type="predicted"/>
<feature type="compositionally biased region" description="Acidic residues" evidence="1">
    <location>
        <begin position="31"/>
        <end position="40"/>
    </location>
</feature>
<evidence type="ECO:0000313" key="3">
    <source>
        <dbReference type="Proteomes" id="UP001139000"/>
    </source>
</evidence>
<keyword evidence="3" id="KW-1185">Reference proteome</keyword>
<dbReference type="EMBL" id="JAJTTC010000002">
    <property type="protein sequence ID" value="MCF0062668.1"/>
    <property type="molecule type" value="Genomic_DNA"/>
</dbReference>
<feature type="region of interest" description="Disordered" evidence="1">
    <location>
        <begin position="1"/>
        <end position="78"/>
    </location>
</feature>
<reference evidence="2" key="1">
    <citation type="submission" date="2021-12" db="EMBL/GenBank/DDBJ databases">
        <title>Novel species in genus Dyadobacter.</title>
        <authorList>
            <person name="Ma C."/>
        </authorList>
    </citation>
    <scope>NUCLEOTIDE SEQUENCE</scope>
    <source>
        <strain evidence="2">LJ419</strain>
    </source>
</reference>
<sequence length="78" mass="8580">METKNKEDADKATAEAVENALASGRNANDNFQEEGTDDYGTEGSAEEKIKRNDIKGGSGQRVAIRNSNDNFRDDDQQK</sequence>